<keyword evidence="3" id="KW-1185">Reference proteome</keyword>
<comment type="caution">
    <text evidence="2">The sequence shown here is derived from an EMBL/GenBank/DDBJ whole genome shotgun (WGS) entry which is preliminary data.</text>
</comment>
<gene>
    <name evidence="2" type="ORF">J2S62_000444</name>
</gene>
<dbReference type="RefSeq" id="WP_310170815.1">
    <property type="nucleotide sequence ID" value="NZ_BAABHE010000002.1"/>
</dbReference>
<organism evidence="2 3">
    <name type="scientific">Enteractinococcus fodinae</name>
    <dbReference type="NCBI Taxonomy" id="684663"/>
    <lineage>
        <taxon>Bacteria</taxon>
        <taxon>Bacillati</taxon>
        <taxon>Actinomycetota</taxon>
        <taxon>Actinomycetes</taxon>
        <taxon>Micrococcales</taxon>
        <taxon>Micrococcaceae</taxon>
    </lineage>
</organism>
<dbReference type="PANTHER" id="PTHR41291:SF1">
    <property type="entry name" value="DNA ALKYLATION REPAIR PROTEIN"/>
    <property type="match status" value="1"/>
</dbReference>
<dbReference type="Pfam" id="PF08713">
    <property type="entry name" value="DNA_alkylation"/>
    <property type="match status" value="1"/>
</dbReference>
<dbReference type="InterPro" id="IPR016024">
    <property type="entry name" value="ARM-type_fold"/>
</dbReference>
<evidence type="ECO:0000313" key="2">
    <source>
        <dbReference type="EMBL" id="MDR7346187.1"/>
    </source>
</evidence>
<proteinExistence type="predicted"/>
<evidence type="ECO:0000313" key="3">
    <source>
        <dbReference type="Proteomes" id="UP001183794"/>
    </source>
</evidence>
<dbReference type="Gene3D" id="1.25.10.90">
    <property type="match status" value="1"/>
</dbReference>
<keyword evidence="1" id="KW-0175">Coiled coil</keyword>
<feature type="coiled-coil region" evidence="1">
    <location>
        <begin position="148"/>
        <end position="175"/>
    </location>
</feature>
<evidence type="ECO:0000256" key="1">
    <source>
        <dbReference type="SAM" id="Coils"/>
    </source>
</evidence>
<dbReference type="SUPFAM" id="SSF48371">
    <property type="entry name" value="ARM repeat"/>
    <property type="match status" value="1"/>
</dbReference>
<sequence length="228" mass="25883">MASRTPAEHLTVEDVLAELDALEDPKIREVNQRHGNDIGVNLSKLRAIAKRLKTQHDFAAELWDTGDPQARLVAILISSPKKYTAEQLDVMLRDTRVPKVQDWLINYILKKNPESEDRRILWMNDVDEDVAAAGWALTSHAVAQGVDNLNLKELLEEIEEQLQQAPERLQWAMNECLATIGIHSAKHRKRAIEIGERLGVLKDYPTPPNCTSPYAPAWIEEMVSRQKV</sequence>
<dbReference type="Proteomes" id="UP001183794">
    <property type="component" value="Unassembled WGS sequence"/>
</dbReference>
<dbReference type="InterPro" id="IPR014825">
    <property type="entry name" value="DNA_alkylation"/>
</dbReference>
<accession>A0ABU2AXW8</accession>
<protein>
    <submittedName>
        <fullName evidence="2">3-methyladenine DNA glycosylase AlkD</fullName>
    </submittedName>
</protein>
<name>A0ABU2AXW8_9MICC</name>
<reference evidence="2 3" key="1">
    <citation type="submission" date="2023-07" db="EMBL/GenBank/DDBJ databases">
        <title>Sequencing the genomes of 1000 actinobacteria strains.</title>
        <authorList>
            <person name="Klenk H.-P."/>
        </authorList>
    </citation>
    <scope>NUCLEOTIDE SEQUENCE [LARGE SCALE GENOMIC DNA]</scope>
    <source>
        <strain evidence="2 3">DSM 22966</strain>
    </source>
</reference>
<dbReference type="PANTHER" id="PTHR41291">
    <property type="entry name" value="DNA ALKYLATION REPAIR PROTEIN"/>
    <property type="match status" value="1"/>
</dbReference>
<dbReference type="EMBL" id="JAVDYJ010000001">
    <property type="protein sequence ID" value="MDR7346187.1"/>
    <property type="molecule type" value="Genomic_DNA"/>
</dbReference>